<feature type="transmembrane region" description="Helical" evidence="1">
    <location>
        <begin position="59"/>
        <end position="79"/>
    </location>
</feature>
<dbReference type="Pfam" id="PF11188">
    <property type="entry name" value="DUF2975"/>
    <property type="match status" value="1"/>
</dbReference>
<name>A0ABR9R5A4_9FIRM</name>
<sequence>MPKQDQTNSHFWDDRKSIALTRVITVAIFFVCIAVAVMGPAIVDWLIARGRVGVQGPAVRWVMLGLGYLLAALALWMLWNLFRFLTRLEQGQVFVPQTVEALRRISRCCAAAAVICIPSGAVLYFPFACMGIAAGFMALIVQVVKHAFEQALKMKDELDFTI</sequence>
<dbReference type="RefSeq" id="WP_193502409.1">
    <property type="nucleotide sequence ID" value="NZ_JADCKC010000003.1"/>
</dbReference>
<keyword evidence="1" id="KW-0472">Membrane</keyword>
<gene>
    <name evidence="2" type="ORF">INF35_11090</name>
</gene>
<protein>
    <submittedName>
        <fullName evidence="2">DUF2975 domain-containing protein</fullName>
    </submittedName>
</protein>
<reference evidence="2 3" key="1">
    <citation type="submission" date="2020-10" db="EMBL/GenBank/DDBJ databases">
        <title>ChiBAC.</title>
        <authorList>
            <person name="Zenner C."/>
            <person name="Hitch T.C.A."/>
            <person name="Clavel T."/>
        </authorList>
    </citation>
    <scope>NUCLEOTIDE SEQUENCE [LARGE SCALE GENOMIC DNA]</scope>
    <source>
        <strain evidence="2 3">DSM 109015</strain>
    </source>
</reference>
<evidence type="ECO:0000256" key="1">
    <source>
        <dbReference type="SAM" id="Phobius"/>
    </source>
</evidence>
<evidence type="ECO:0000313" key="3">
    <source>
        <dbReference type="Proteomes" id="UP000768567"/>
    </source>
</evidence>
<dbReference type="EMBL" id="JADCKC010000003">
    <property type="protein sequence ID" value="MBE5038331.1"/>
    <property type="molecule type" value="Genomic_DNA"/>
</dbReference>
<feature type="transmembrane region" description="Helical" evidence="1">
    <location>
        <begin position="123"/>
        <end position="144"/>
    </location>
</feature>
<evidence type="ECO:0000313" key="2">
    <source>
        <dbReference type="EMBL" id="MBE5038331.1"/>
    </source>
</evidence>
<keyword evidence="3" id="KW-1185">Reference proteome</keyword>
<keyword evidence="1" id="KW-0812">Transmembrane</keyword>
<keyword evidence="1" id="KW-1133">Transmembrane helix</keyword>
<feature type="transmembrane region" description="Helical" evidence="1">
    <location>
        <begin position="20"/>
        <end position="47"/>
    </location>
</feature>
<dbReference type="InterPro" id="IPR021354">
    <property type="entry name" value="DUF2975"/>
</dbReference>
<proteinExistence type="predicted"/>
<comment type="caution">
    <text evidence="2">The sequence shown here is derived from an EMBL/GenBank/DDBJ whole genome shotgun (WGS) entry which is preliminary data.</text>
</comment>
<accession>A0ABR9R5A4</accession>
<dbReference type="Proteomes" id="UP000768567">
    <property type="component" value="Unassembled WGS sequence"/>
</dbReference>
<organism evidence="2 3">
    <name type="scientific">Gemmiger gallinarum</name>
    <dbReference type="NCBI Taxonomy" id="2779354"/>
    <lineage>
        <taxon>Bacteria</taxon>
        <taxon>Bacillati</taxon>
        <taxon>Bacillota</taxon>
        <taxon>Clostridia</taxon>
        <taxon>Eubacteriales</taxon>
        <taxon>Gemmiger</taxon>
    </lineage>
</organism>